<feature type="compositionally biased region" description="Basic residues" evidence="1">
    <location>
        <begin position="25"/>
        <end position="38"/>
    </location>
</feature>
<evidence type="ECO:0000313" key="3">
    <source>
        <dbReference type="EMBL" id="KAB2620653.1"/>
    </source>
</evidence>
<organism evidence="2 4">
    <name type="scientific">Pyrus ussuriensis x Pyrus communis</name>
    <dbReference type="NCBI Taxonomy" id="2448454"/>
    <lineage>
        <taxon>Eukaryota</taxon>
        <taxon>Viridiplantae</taxon>
        <taxon>Streptophyta</taxon>
        <taxon>Embryophyta</taxon>
        <taxon>Tracheophyta</taxon>
        <taxon>Spermatophyta</taxon>
        <taxon>Magnoliopsida</taxon>
        <taxon>eudicotyledons</taxon>
        <taxon>Gunneridae</taxon>
        <taxon>Pentapetalae</taxon>
        <taxon>rosids</taxon>
        <taxon>fabids</taxon>
        <taxon>Rosales</taxon>
        <taxon>Rosaceae</taxon>
        <taxon>Amygdaloideae</taxon>
        <taxon>Maleae</taxon>
        <taxon>Pyrus</taxon>
    </lineage>
</organism>
<sequence>MTDVWVGDENMEGLSLRKMGCKTGRRCEKKAKNKRRNPSRQLLNGKSKTGKRVRKLSNFSHKGGKNPPQTVQNSHRQKKYIYI</sequence>
<reference evidence="2 4" key="1">
    <citation type="submission" date="2019-09" db="EMBL/GenBank/DDBJ databases">
        <authorList>
            <person name="Ou C."/>
        </authorList>
    </citation>
    <scope>NUCLEOTIDE SEQUENCE [LARGE SCALE GENOMIC DNA]</scope>
    <source>
        <strain evidence="2">S2</strain>
        <tissue evidence="2">Leaf</tissue>
    </source>
</reference>
<dbReference type="AlphaFoldDB" id="A0A5N5H588"/>
<reference evidence="4" key="2">
    <citation type="submission" date="2019-10" db="EMBL/GenBank/DDBJ databases">
        <title>A de novo genome assembly of a pear dwarfing rootstock.</title>
        <authorList>
            <person name="Wang F."/>
            <person name="Wang J."/>
            <person name="Li S."/>
            <person name="Zhang Y."/>
            <person name="Fang M."/>
            <person name="Ma L."/>
            <person name="Zhao Y."/>
            <person name="Jiang S."/>
        </authorList>
    </citation>
    <scope>NUCLEOTIDE SEQUENCE [LARGE SCALE GENOMIC DNA]</scope>
    <source>
        <strain evidence="3">S2</strain>
        <tissue evidence="3">Leaf</tissue>
    </source>
</reference>
<dbReference type="EMBL" id="SMOL01000401">
    <property type="protein sequence ID" value="KAB2618304.1"/>
    <property type="molecule type" value="Genomic_DNA"/>
</dbReference>
<evidence type="ECO:0000256" key="1">
    <source>
        <dbReference type="SAM" id="MobiDB-lite"/>
    </source>
</evidence>
<evidence type="ECO:0000313" key="2">
    <source>
        <dbReference type="EMBL" id="KAB2618304.1"/>
    </source>
</evidence>
<protein>
    <submittedName>
        <fullName evidence="2">Uncharacterized protein</fullName>
    </submittedName>
</protein>
<reference evidence="2 4" key="3">
    <citation type="submission" date="2019-11" db="EMBL/GenBank/DDBJ databases">
        <title>A de novo genome assembly of a pear dwarfing rootstock.</title>
        <authorList>
            <person name="Wang F."/>
            <person name="Wang J."/>
            <person name="Li S."/>
            <person name="Zhang Y."/>
            <person name="Fang M."/>
            <person name="Ma L."/>
            <person name="Zhao Y."/>
            <person name="Jiang S."/>
        </authorList>
    </citation>
    <scope>NUCLEOTIDE SEQUENCE [LARGE SCALE GENOMIC DNA]</scope>
    <source>
        <strain evidence="2">S2</strain>
        <tissue evidence="2">Leaf</tissue>
    </source>
</reference>
<comment type="caution">
    <text evidence="2">The sequence shown here is derived from an EMBL/GenBank/DDBJ whole genome shotgun (WGS) entry which is preliminary data.</text>
</comment>
<dbReference type="EMBL" id="SMOL01000307">
    <property type="protein sequence ID" value="KAB2620653.1"/>
    <property type="molecule type" value="Genomic_DNA"/>
</dbReference>
<dbReference type="Proteomes" id="UP000327157">
    <property type="component" value="Chromosome 15"/>
</dbReference>
<keyword evidence="4" id="KW-1185">Reference proteome</keyword>
<evidence type="ECO:0000313" key="4">
    <source>
        <dbReference type="Proteomes" id="UP000327157"/>
    </source>
</evidence>
<name>A0A5N5H588_9ROSA</name>
<gene>
    <name evidence="2" type="ORF">D8674_014173</name>
    <name evidence="3" type="ORF">D8674_040611</name>
</gene>
<proteinExistence type="predicted"/>
<accession>A0A5N5H588</accession>
<feature type="region of interest" description="Disordered" evidence="1">
    <location>
        <begin position="25"/>
        <end position="83"/>
    </location>
</feature>